<dbReference type="SUPFAM" id="SSF53850">
    <property type="entry name" value="Periplasmic binding protein-like II"/>
    <property type="match status" value="1"/>
</dbReference>
<dbReference type="InterPro" id="IPR036390">
    <property type="entry name" value="WH_DNA-bd_sf"/>
</dbReference>
<comment type="caution">
    <text evidence="6">The sequence shown here is derived from an EMBL/GenBank/DDBJ whole genome shotgun (WGS) entry which is preliminary data.</text>
</comment>
<dbReference type="PROSITE" id="PS50931">
    <property type="entry name" value="HTH_LYSR"/>
    <property type="match status" value="1"/>
</dbReference>
<dbReference type="RefSeq" id="WP_249308624.1">
    <property type="nucleotide sequence ID" value="NZ_JACRSZ010000009.1"/>
</dbReference>
<evidence type="ECO:0000259" key="5">
    <source>
        <dbReference type="PROSITE" id="PS50931"/>
    </source>
</evidence>
<organism evidence="6 7">
    <name type="scientific">Jingyaoa shaoxingensis</name>
    <dbReference type="NCBI Taxonomy" id="2763671"/>
    <lineage>
        <taxon>Bacteria</taxon>
        <taxon>Bacillati</taxon>
        <taxon>Bacillota</taxon>
        <taxon>Clostridia</taxon>
        <taxon>Lachnospirales</taxon>
        <taxon>Lachnospiraceae</taxon>
        <taxon>Jingyaoa</taxon>
    </lineage>
</organism>
<dbReference type="Gene3D" id="3.40.190.290">
    <property type="match status" value="1"/>
</dbReference>
<dbReference type="Proteomes" id="UP000657421">
    <property type="component" value="Unassembled WGS sequence"/>
</dbReference>
<reference evidence="6 7" key="1">
    <citation type="submission" date="2020-08" db="EMBL/GenBank/DDBJ databases">
        <title>Genome public.</title>
        <authorList>
            <person name="Liu C."/>
            <person name="Sun Q."/>
        </authorList>
    </citation>
    <scope>NUCLEOTIDE SEQUENCE [LARGE SCALE GENOMIC DNA]</scope>
    <source>
        <strain evidence="6 7">NSJ-46</strain>
    </source>
</reference>
<keyword evidence="3" id="KW-0238">DNA-binding</keyword>
<dbReference type="PANTHER" id="PTHR30126">
    <property type="entry name" value="HTH-TYPE TRANSCRIPTIONAL REGULATOR"/>
    <property type="match status" value="1"/>
</dbReference>
<dbReference type="EMBL" id="JACRSZ010000009">
    <property type="protein sequence ID" value="MBC8573422.1"/>
    <property type="molecule type" value="Genomic_DNA"/>
</dbReference>
<keyword evidence="2" id="KW-0805">Transcription regulation</keyword>
<evidence type="ECO:0000256" key="3">
    <source>
        <dbReference type="ARBA" id="ARBA00023125"/>
    </source>
</evidence>
<dbReference type="PANTHER" id="PTHR30126:SF40">
    <property type="entry name" value="HTH-TYPE TRANSCRIPTIONAL REGULATOR GLTR"/>
    <property type="match status" value="1"/>
</dbReference>
<evidence type="ECO:0000256" key="2">
    <source>
        <dbReference type="ARBA" id="ARBA00023015"/>
    </source>
</evidence>
<protein>
    <submittedName>
        <fullName evidence="6">LysR family transcriptional regulator</fullName>
    </submittedName>
</protein>
<keyword evidence="4" id="KW-0804">Transcription</keyword>
<evidence type="ECO:0000313" key="6">
    <source>
        <dbReference type="EMBL" id="MBC8573422.1"/>
    </source>
</evidence>
<dbReference type="Pfam" id="PF00126">
    <property type="entry name" value="HTH_1"/>
    <property type="match status" value="1"/>
</dbReference>
<dbReference type="SUPFAM" id="SSF46785">
    <property type="entry name" value="Winged helix' DNA-binding domain"/>
    <property type="match status" value="1"/>
</dbReference>
<comment type="similarity">
    <text evidence="1">Belongs to the LysR transcriptional regulatory family.</text>
</comment>
<dbReference type="Pfam" id="PF03466">
    <property type="entry name" value="LysR_substrate"/>
    <property type="match status" value="1"/>
</dbReference>
<dbReference type="InterPro" id="IPR047788">
    <property type="entry name" value="LysR-like_Sec_metab"/>
</dbReference>
<proteinExistence type="inferred from homology"/>
<name>A0ABR7NAI6_9FIRM</name>
<sequence>MYFHQLEAFVQVAENKSFSKAAKAMYLSQPTVSAHIKSLESELGVPLILRTTKEVLLSEAGQIFYDYAKELLHTRDVASLMMQSYATEIKGELPVAASTVPSQYLLPQLLTEMYVRYPDLKISVRQADSSAVISQIENYDAELGFTGMQIPDSKCIFESLLDDQLVLITPNTPAYQIYKGKLPVSQLRYLPFIFREKGSGTRKEADAFFQSIGLDDQKLHILTELPSTESIKQAVCHGLGVSIISKIAAKDYEKFGYLLSFDLDSELLKRSIYLVYHKNRVLTPAARSFVEVIREKYGPKPEHPRTSPKVHIPVG</sequence>
<dbReference type="NCBIfam" id="NF040786">
    <property type="entry name" value="LysR_Sec_metab"/>
    <property type="match status" value="1"/>
</dbReference>
<dbReference type="InterPro" id="IPR036388">
    <property type="entry name" value="WH-like_DNA-bd_sf"/>
</dbReference>
<dbReference type="InterPro" id="IPR005119">
    <property type="entry name" value="LysR_subst-bd"/>
</dbReference>
<gene>
    <name evidence="6" type="ORF">H8716_10065</name>
</gene>
<dbReference type="InterPro" id="IPR000847">
    <property type="entry name" value="LysR_HTH_N"/>
</dbReference>
<accession>A0ABR7NAI6</accession>
<evidence type="ECO:0000256" key="1">
    <source>
        <dbReference type="ARBA" id="ARBA00009437"/>
    </source>
</evidence>
<dbReference type="PRINTS" id="PR00039">
    <property type="entry name" value="HTHLYSR"/>
</dbReference>
<feature type="domain" description="HTH lysR-type" evidence="5">
    <location>
        <begin position="1"/>
        <end position="58"/>
    </location>
</feature>
<keyword evidence="7" id="KW-1185">Reference proteome</keyword>
<evidence type="ECO:0000313" key="7">
    <source>
        <dbReference type="Proteomes" id="UP000657421"/>
    </source>
</evidence>
<evidence type="ECO:0000256" key="4">
    <source>
        <dbReference type="ARBA" id="ARBA00023163"/>
    </source>
</evidence>
<dbReference type="Gene3D" id="1.10.10.10">
    <property type="entry name" value="Winged helix-like DNA-binding domain superfamily/Winged helix DNA-binding domain"/>
    <property type="match status" value="1"/>
</dbReference>